<sequence length="324" mass="34234">MDAALPELLTDFGLSLVVTTGRGGQLLLVRADERGDGIRALPFESPTGIAVRPDRFALATARQVLDYRSQPAVAARLDDDRHDTCFVPRAAHWTGAIGATELAWAGDRLWVVSSAFSCLATLDADHSFRPEWRPPFVSALAPDDRCHLNGIAVRDGAVRYATALGRSDTADGWREHARDGGLLLEVPGGEVLAGGLALPYSPRWHDGRLWLLEAGAGALVSVDPASGERTVVATVPGFARGLALAGRYAVIGISPGDEGPACGLEVVDTRTGGAVASLRFGGAVEEITDVQLVPFRFPEVLEPDAPLTATCFVLPVETLADVAR</sequence>
<comment type="caution">
    <text evidence="2">The sequence shown here is derived from an EMBL/GenBank/DDBJ whole genome shotgun (WGS) entry which is preliminary data.</text>
</comment>
<protein>
    <submittedName>
        <fullName evidence="2">Uncharacterized protein (TIGR03032 family)</fullName>
    </submittedName>
</protein>
<dbReference type="RefSeq" id="WP_166532931.1">
    <property type="nucleotide sequence ID" value="NZ_VNHW01000005.1"/>
</dbReference>
<proteinExistence type="predicted"/>
<dbReference type="NCBIfam" id="TIGR03032">
    <property type="entry name" value="TIGR03032 family protein"/>
    <property type="match status" value="1"/>
</dbReference>
<dbReference type="SUPFAM" id="SSF63825">
    <property type="entry name" value="YWTD domain"/>
    <property type="match status" value="1"/>
</dbReference>
<evidence type="ECO:0000259" key="1">
    <source>
        <dbReference type="Pfam" id="PF16261"/>
    </source>
</evidence>
<accession>A0A5S5CZL8</accession>
<organism evidence="2 3">
    <name type="scientific">Blastococcus xanthinilyticus</name>
    <dbReference type="NCBI Taxonomy" id="1564164"/>
    <lineage>
        <taxon>Bacteria</taxon>
        <taxon>Bacillati</taxon>
        <taxon>Actinomycetota</taxon>
        <taxon>Actinomycetes</taxon>
        <taxon>Geodermatophilales</taxon>
        <taxon>Geodermatophilaceae</taxon>
        <taxon>Blastococcus</taxon>
    </lineage>
</organism>
<feature type="domain" description="Conserved hypothetical protein CHP03032" evidence="1">
    <location>
        <begin position="5"/>
        <end position="301"/>
    </location>
</feature>
<dbReference type="InterPro" id="IPR017481">
    <property type="entry name" value="CHP03032"/>
</dbReference>
<reference evidence="2 3" key="1">
    <citation type="submission" date="2019-07" db="EMBL/GenBank/DDBJ databases">
        <title>Genomic Encyclopedia of Archaeal and Bacterial Type Strains, Phase II (KMG-II): from individual species to whole genera.</title>
        <authorList>
            <person name="Goeker M."/>
        </authorList>
    </citation>
    <scope>NUCLEOTIDE SEQUENCE [LARGE SCALE GENOMIC DNA]</scope>
    <source>
        <strain evidence="2 3">DSM 46842</strain>
    </source>
</reference>
<dbReference type="AlphaFoldDB" id="A0A5S5CZL8"/>
<dbReference type="EMBL" id="VNHW01000005">
    <property type="protein sequence ID" value="TYP88002.1"/>
    <property type="molecule type" value="Genomic_DNA"/>
</dbReference>
<name>A0A5S5CZL8_9ACTN</name>
<evidence type="ECO:0000313" key="3">
    <source>
        <dbReference type="Proteomes" id="UP000322499"/>
    </source>
</evidence>
<gene>
    <name evidence="2" type="ORF">BD833_105177</name>
</gene>
<keyword evidence="3" id="KW-1185">Reference proteome</keyword>
<evidence type="ECO:0000313" key="2">
    <source>
        <dbReference type="EMBL" id="TYP88002.1"/>
    </source>
</evidence>
<dbReference type="Pfam" id="PF16261">
    <property type="entry name" value="DUF4915"/>
    <property type="match status" value="1"/>
</dbReference>
<dbReference type="Proteomes" id="UP000322499">
    <property type="component" value="Unassembled WGS sequence"/>
</dbReference>